<protein>
    <submittedName>
        <fullName evidence="1">Uncharacterized protein</fullName>
    </submittedName>
</protein>
<comment type="caution">
    <text evidence="1">The sequence shown here is derived from an EMBL/GenBank/DDBJ whole genome shotgun (WGS) entry which is preliminary data.</text>
</comment>
<name>A0A367L1W4_9HYPO</name>
<keyword evidence="2" id="KW-1185">Reference proteome</keyword>
<dbReference type="STRING" id="1330021.A0A367L1W4"/>
<feature type="non-terminal residue" evidence="1">
    <location>
        <position position="292"/>
    </location>
</feature>
<organism evidence="1 2">
    <name type="scientific">Ophiocordyceps polyrhachis-furcata BCC 54312</name>
    <dbReference type="NCBI Taxonomy" id="1330021"/>
    <lineage>
        <taxon>Eukaryota</taxon>
        <taxon>Fungi</taxon>
        <taxon>Dikarya</taxon>
        <taxon>Ascomycota</taxon>
        <taxon>Pezizomycotina</taxon>
        <taxon>Sordariomycetes</taxon>
        <taxon>Hypocreomycetidae</taxon>
        <taxon>Hypocreales</taxon>
        <taxon>Ophiocordycipitaceae</taxon>
        <taxon>Ophiocordyceps</taxon>
    </lineage>
</organism>
<proteinExistence type="predicted"/>
<feature type="non-terminal residue" evidence="1">
    <location>
        <position position="1"/>
    </location>
</feature>
<sequence length="292" mass="33141">TSRFPTASISLTRVRKFESNFIADYESNIILLNEDRQSGDDPVPPVNIPDPIPNIPEIEGECGVKICALNYDLASKRKGKLRVINDLRALNSIAVLDAYLMLIPQDIIYKLAGKKIILAINARNYREQFTIISYRGLERATIALIGRSDSSDRCDTLFPASHNGSNYYRNAKHLYSVKDENPMPPLLEEKDAFYDIINALCSNAALICYIPGAFNILADLLSRLPLKAAPEKGDRELEDIWEDNINTDYVLIALLFLEDADGRKRLCIPENCADELISEYYLRKFYTSRRRI</sequence>
<reference evidence="1 2" key="1">
    <citation type="journal article" date="2015" name="BMC Genomics">
        <title>Insights from the genome of Ophiocordyceps polyrhachis-furcata to pathogenicity and host specificity in insect fungi.</title>
        <authorList>
            <person name="Wichadakul D."/>
            <person name="Kobmoo N."/>
            <person name="Ingsriswang S."/>
            <person name="Tangphatsornruang S."/>
            <person name="Chantasingh D."/>
            <person name="Luangsa-ard J.J."/>
            <person name="Eurwilaichitr L."/>
        </authorList>
    </citation>
    <scope>NUCLEOTIDE SEQUENCE [LARGE SCALE GENOMIC DNA]</scope>
    <source>
        <strain evidence="1 2">BCC 54312</strain>
    </source>
</reference>
<dbReference type="Proteomes" id="UP000253664">
    <property type="component" value="Unassembled WGS sequence"/>
</dbReference>
<dbReference type="AlphaFoldDB" id="A0A367L1W4"/>
<evidence type="ECO:0000313" key="1">
    <source>
        <dbReference type="EMBL" id="RCI08212.1"/>
    </source>
</evidence>
<gene>
    <name evidence="1" type="ORF">L249_6363</name>
</gene>
<accession>A0A367L1W4</accession>
<evidence type="ECO:0000313" key="2">
    <source>
        <dbReference type="Proteomes" id="UP000253664"/>
    </source>
</evidence>
<dbReference type="EMBL" id="LKCN02000021">
    <property type="protein sequence ID" value="RCI08212.1"/>
    <property type="molecule type" value="Genomic_DNA"/>
</dbReference>
<dbReference type="OrthoDB" id="5106181at2759"/>